<reference evidence="1" key="1">
    <citation type="journal article" date="2014" name="Int. J. Syst. Evol. Microbiol.">
        <title>Complete genome sequence of Corynebacterium casei LMG S-19264T (=DSM 44701T), isolated from a smear-ripened cheese.</title>
        <authorList>
            <consortium name="US DOE Joint Genome Institute (JGI-PGF)"/>
            <person name="Walter F."/>
            <person name="Albersmeier A."/>
            <person name="Kalinowski J."/>
            <person name="Ruckert C."/>
        </authorList>
    </citation>
    <scope>NUCLEOTIDE SEQUENCE</scope>
    <source>
        <strain evidence="1">CGMCC 1.14988</strain>
    </source>
</reference>
<dbReference type="SUPFAM" id="SSF53335">
    <property type="entry name" value="S-adenosyl-L-methionine-dependent methyltransferases"/>
    <property type="match status" value="1"/>
</dbReference>
<gene>
    <name evidence="1" type="ORF">GCM10011354_17310</name>
</gene>
<keyword evidence="2" id="KW-1185">Reference proteome</keyword>
<dbReference type="CDD" id="cd02440">
    <property type="entry name" value="AdoMet_MTases"/>
    <property type="match status" value="1"/>
</dbReference>
<accession>A0A8J3A841</accession>
<dbReference type="EMBL" id="BMHA01000005">
    <property type="protein sequence ID" value="GGI06079.1"/>
    <property type="molecule type" value="Genomic_DNA"/>
</dbReference>
<dbReference type="RefSeq" id="WP_165403826.1">
    <property type="nucleotide sequence ID" value="NZ_BMHA01000005.1"/>
</dbReference>
<evidence type="ECO:0000313" key="2">
    <source>
        <dbReference type="Proteomes" id="UP000650511"/>
    </source>
</evidence>
<name>A0A8J3A841_9ACTN</name>
<evidence type="ECO:0008006" key="3">
    <source>
        <dbReference type="Google" id="ProtNLM"/>
    </source>
</evidence>
<reference evidence="1" key="2">
    <citation type="submission" date="2020-09" db="EMBL/GenBank/DDBJ databases">
        <authorList>
            <person name="Sun Q."/>
            <person name="Zhou Y."/>
        </authorList>
    </citation>
    <scope>NUCLEOTIDE SEQUENCE</scope>
    <source>
        <strain evidence="1">CGMCC 1.14988</strain>
    </source>
</reference>
<organism evidence="1 2">
    <name type="scientific">Egicoccus halophilus</name>
    <dbReference type="NCBI Taxonomy" id="1670830"/>
    <lineage>
        <taxon>Bacteria</taxon>
        <taxon>Bacillati</taxon>
        <taxon>Actinomycetota</taxon>
        <taxon>Nitriliruptoria</taxon>
        <taxon>Egicoccales</taxon>
        <taxon>Egicoccaceae</taxon>
        <taxon>Egicoccus</taxon>
    </lineage>
</organism>
<evidence type="ECO:0000313" key="1">
    <source>
        <dbReference type="EMBL" id="GGI06079.1"/>
    </source>
</evidence>
<dbReference type="InterPro" id="IPR029063">
    <property type="entry name" value="SAM-dependent_MTases_sf"/>
</dbReference>
<comment type="caution">
    <text evidence="1">The sequence shown here is derived from an EMBL/GenBank/DDBJ whole genome shotgun (WGS) entry which is preliminary data.</text>
</comment>
<dbReference type="Proteomes" id="UP000650511">
    <property type="component" value="Unassembled WGS sequence"/>
</dbReference>
<proteinExistence type="predicted"/>
<dbReference type="AlphaFoldDB" id="A0A8J3A841"/>
<protein>
    <recommendedName>
        <fullName evidence="3">Methyltransferase domain-containing protein</fullName>
    </recommendedName>
</protein>
<dbReference type="Gene3D" id="3.40.50.150">
    <property type="entry name" value="Vaccinia Virus protein VP39"/>
    <property type="match status" value="1"/>
</dbReference>
<sequence length="237" mass="26258">MPDPGRPGPLGRLWLRACRFSFSRRRLSRVSLERFVAAQATDEPALVVHSLDIDRARLFPNAHTITARPGADADVHTDPAYGALAEVPDASYDVAVCTGLLEHVAEPAALIAQLHRILRPGGRLVVTASAVFPFHGAPHNYFHLTPYGLRHLFREWSGFRTLQGSSGPYTTVAILLQRINQQCDVFPPLRVCNEVLMKLLPRLDRFVLRQYDTMAHRGPGAVTEHAMPAALHAVVIR</sequence>
<dbReference type="Pfam" id="PF13489">
    <property type="entry name" value="Methyltransf_23"/>
    <property type="match status" value="1"/>
</dbReference>